<reference evidence="4" key="1">
    <citation type="submission" date="2017-02" db="UniProtKB">
        <authorList>
            <consortium name="WormBaseParasite"/>
        </authorList>
    </citation>
    <scope>IDENTIFICATION</scope>
</reference>
<evidence type="ECO:0000313" key="2">
    <source>
        <dbReference type="EMBL" id="VDM27010.1"/>
    </source>
</evidence>
<evidence type="ECO:0000313" key="3">
    <source>
        <dbReference type="Proteomes" id="UP000274429"/>
    </source>
</evidence>
<reference evidence="2 3" key="2">
    <citation type="submission" date="2018-11" db="EMBL/GenBank/DDBJ databases">
        <authorList>
            <consortium name="Pathogen Informatics"/>
        </authorList>
    </citation>
    <scope>NUCLEOTIDE SEQUENCE [LARGE SCALE GENOMIC DNA]</scope>
</reference>
<dbReference type="AlphaFoldDB" id="A0A0R3WXG7"/>
<feature type="region of interest" description="Disordered" evidence="1">
    <location>
        <begin position="68"/>
        <end position="124"/>
    </location>
</feature>
<gene>
    <name evidence="2" type="ORF">TTAC_LOCUS5443</name>
</gene>
<dbReference type="EMBL" id="UYWX01007539">
    <property type="protein sequence ID" value="VDM27010.1"/>
    <property type="molecule type" value="Genomic_DNA"/>
</dbReference>
<keyword evidence="3" id="KW-1185">Reference proteome</keyword>
<dbReference type="WBParaSite" id="TTAC_0000545701-mRNA-1">
    <property type="protein sequence ID" value="TTAC_0000545701-mRNA-1"/>
    <property type="gene ID" value="TTAC_0000545701"/>
</dbReference>
<dbReference type="Proteomes" id="UP000274429">
    <property type="component" value="Unassembled WGS sequence"/>
</dbReference>
<name>A0A0R3WXG7_HYDTA</name>
<dbReference type="STRING" id="6205.A0A0R3WXG7"/>
<organism evidence="4">
    <name type="scientific">Hydatigena taeniaeformis</name>
    <name type="common">Feline tapeworm</name>
    <name type="synonym">Taenia taeniaeformis</name>
    <dbReference type="NCBI Taxonomy" id="6205"/>
    <lineage>
        <taxon>Eukaryota</taxon>
        <taxon>Metazoa</taxon>
        <taxon>Spiralia</taxon>
        <taxon>Lophotrochozoa</taxon>
        <taxon>Platyhelminthes</taxon>
        <taxon>Cestoda</taxon>
        <taxon>Eucestoda</taxon>
        <taxon>Cyclophyllidea</taxon>
        <taxon>Taeniidae</taxon>
        <taxon>Hydatigera</taxon>
    </lineage>
</organism>
<proteinExistence type="predicted"/>
<protein>
    <submittedName>
        <fullName evidence="4">F-box domain-containing protein</fullName>
    </submittedName>
</protein>
<accession>A0A0R3WXG7</accession>
<evidence type="ECO:0000313" key="4">
    <source>
        <dbReference type="WBParaSite" id="TTAC_0000545701-mRNA-1"/>
    </source>
</evidence>
<feature type="compositionally biased region" description="Acidic residues" evidence="1">
    <location>
        <begin position="88"/>
        <end position="105"/>
    </location>
</feature>
<feature type="compositionally biased region" description="Gly residues" evidence="1">
    <location>
        <begin position="76"/>
        <end position="87"/>
    </location>
</feature>
<evidence type="ECO:0000256" key="1">
    <source>
        <dbReference type="SAM" id="MobiDB-lite"/>
    </source>
</evidence>
<sequence>MPQVLPLAQVITSLSCLTAEDVAKLNQHSRCFKLLHSLRESVGRVPSSSGCGSADSSDFKRSYDRMRRFVNENSAGSGGEGGGGGNEDTGDEILEGVFESSDEESKDCGETHSSPLKVPNTCDE</sequence>